<reference evidence="1 2" key="1">
    <citation type="submission" date="2019-08" db="EMBL/GenBank/DDBJ databases">
        <title>Genome of Psychroserpens burtonensis ACAM 167.</title>
        <authorList>
            <person name="Bowman J.P."/>
        </authorList>
    </citation>
    <scope>NUCLEOTIDE SEQUENCE [LARGE SCALE GENOMIC DNA]</scope>
    <source>
        <strain evidence="1 2">ACAM 167</strain>
    </source>
</reference>
<name>A0A5C7B7L9_9FLAO</name>
<dbReference type="OrthoDB" id="677920at2"/>
<evidence type="ECO:0000313" key="2">
    <source>
        <dbReference type="Proteomes" id="UP000321938"/>
    </source>
</evidence>
<accession>A0A5C7B7L9</accession>
<evidence type="ECO:0000313" key="1">
    <source>
        <dbReference type="EMBL" id="TXE16777.1"/>
    </source>
</evidence>
<proteinExistence type="predicted"/>
<protein>
    <submittedName>
        <fullName evidence="1">Heavy metal transporter</fullName>
    </submittedName>
</protein>
<dbReference type="STRING" id="1123037.GCA_000425305_02409"/>
<dbReference type="Gene3D" id="3.30.70.100">
    <property type="match status" value="1"/>
</dbReference>
<organism evidence="1 2">
    <name type="scientific">Psychroserpens burtonensis</name>
    <dbReference type="NCBI Taxonomy" id="49278"/>
    <lineage>
        <taxon>Bacteria</taxon>
        <taxon>Pseudomonadati</taxon>
        <taxon>Bacteroidota</taxon>
        <taxon>Flavobacteriia</taxon>
        <taxon>Flavobacteriales</taxon>
        <taxon>Flavobacteriaceae</taxon>
        <taxon>Psychroserpens</taxon>
    </lineage>
</organism>
<dbReference type="SUPFAM" id="SSF55008">
    <property type="entry name" value="HMA, heavy metal-associated domain"/>
    <property type="match status" value="1"/>
</dbReference>
<sequence>MRIKVHIQNLHCGGGENTIINRLSEGINISDVEISQEHAAVAFDYHTNHDFEAAKHPLSRIGYPIVGKENKLKTKPRSYLSFVFGKIKK</sequence>
<keyword evidence="2" id="KW-1185">Reference proteome</keyword>
<dbReference type="InterPro" id="IPR036163">
    <property type="entry name" value="HMA_dom_sf"/>
</dbReference>
<comment type="caution">
    <text evidence="1">The sequence shown here is derived from an EMBL/GenBank/DDBJ whole genome shotgun (WGS) entry which is preliminary data.</text>
</comment>
<dbReference type="AlphaFoldDB" id="A0A5C7B7L9"/>
<dbReference type="GO" id="GO:0046872">
    <property type="term" value="F:metal ion binding"/>
    <property type="evidence" value="ECO:0007669"/>
    <property type="project" value="InterPro"/>
</dbReference>
<dbReference type="EMBL" id="VOSB01000016">
    <property type="protein sequence ID" value="TXE16777.1"/>
    <property type="molecule type" value="Genomic_DNA"/>
</dbReference>
<dbReference type="RefSeq" id="WP_028872193.1">
    <property type="nucleotide sequence ID" value="NZ_VOSB01000016.1"/>
</dbReference>
<gene>
    <name evidence="1" type="ORF">ES692_12020</name>
</gene>
<dbReference type="Proteomes" id="UP000321938">
    <property type="component" value="Unassembled WGS sequence"/>
</dbReference>